<dbReference type="Gene3D" id="1.10.10.10">
    <property type="entry name" value="Winged helix-like DNA-binding domain superfamily/Winged helix DNA-binding domain"/>
    <property type="match status" value="1"/>
</dbReference>
<dbReference type="InterPro" id="IPR049874">
    <property type="entry name" value="ROK_cs"/>
</dbReference>
<dbReference type="InterPro" id="IPR043129">
    <property type="entry name" value="ATPase_NBD"/>
</dbReference>
<dbReference type="PANTHER" id="PTHR18964">
    <property type="entry name" value="ROK (REPRESSOR, ORF, KINASE) FAMILY"/>
    <property type="match status" value="1"/>
</dbReference>
<dbReference type="SUPFAM" id="SSF53067">
    <property type="entry name" value="Actin-like ATPase domain"/>
    <property type="match status" value="1"/>
</dbReference>
<comment type="caution">
    <text evidence="2">The sequence shown here is derived from an EMBL/GenBank/DDBJ whole genome shotgun (WGS) entry which is preliminary data.</text>
</comment>
<dbReference type="InterPro" id="IPR036388">
    <property type="entry name" value="WH-like_DNA-bd_sf"/>
</dbReference>
<dbReference type="AlphaFoldDB" id="A0A3A9ZSW3"/>
<dbReference type="RefSeq" id="WP_120725798.1">
    <property type="nucleotide sequence ID" value="NZ_RBAK01000001.1"/>
</dbReference>
<evidence type="ECO:0000313" key="2">
    <source>
        <dbReference type="EMBL" id="RKN51358.1"/>
    </source>
</evidence>
<dbReference type="PANTHER" id="PTHR18964:SF173">
    <property type="entry name" value="GLUCOKINASE"/>
    <property type="match status" value="1"/>
</dbReference>
<keyword evidence="3" id="KW-1185">Reference proteome</keyword>
<protein>
    <submittedName>
        <fullName evidence="2">ROK family transcriptional regulator</fullName>
    </submittedName>
</protein>
<accession>A0A3A9ZSW3</accession>
<organism evidence="2 3">
    <name type="scientific">Micromonospora endolithica</name>
    <dbReference type="NCBI Taxonomy" id="230091"/>
    <lineage>
        <taxon>Bacteria</taxon>
        <taxon>Bacillati</taxon>
        <taxon>Actinomycetota</taxon>
        <taxon>Actinomycetes</taxon>
        <taxon>Micromonosporales</taxon>
        <taxon>Micromonosporaceae</taxon>
        <taxon>Micromonospora</taxon>
    </lineage>
</organism>
<dbReference type="Pfam" id="PF00480">
    <property type="entry name" value="ROK"/>
    <property type="match status" value="1"/>
</dbReference>
<evidence type="ECO:0000313" key="3">
    <source>
        <dbReference type="Proteomes" id="UP000281726"/>
    </source>
</evidence>
<dbReference type="InterPro" id="IPR000600">
    <property type="entry name" value="ROK"/>
</dbReference>
<comment type="similarity">
    <text evidence="1">Belongs to the ROK (NagC/XylR) family.</text>
</comment>
<dbReference type="OrthoDB" id="3189808at2"/>
<dbReference type="Gene3D" id="3.30.420.40">
    <property type="match status" value="2"/>
</dbReference>
<dbReference type="EMBL" id="RBAK01000001">
    <property type="protein sequence ID" value="RKN51358.1"/>
    <property type="molecule type" value="Genomic_DNA"/>
</dbReference>
<proteinExistence type="inferred from homology"/>
<dbReference type="PROSITE" id="PS01125">
    <property type="entry name" value="ROK"/>
    <property type="match status" value="1"/>
</dbReference>
<sequence>MVSVRPENADQARLVTLLRDDGPRSRVELGDALGLPRARLTSEVERLVAAGLVETAGPAASRGGRRSSLLRLAGGVRFAGVVIGTRELVVTVTDGELTPLAELREPVDVRQGPERVVGRAVELIGKLRAELGLGRLTGVGVALPGPVDIREGVPVSPPLLPGWHRFPVRDTIAAELGSPTLVDDDANVGALGERHAGVGRTFDDFLYLRLGAGVGCGLVIGGRLHRGATGSAGDIGHLRTTEDGPTCACGEVGCLQAYCGDAGLVDAALAAARGGRSPALAARLAEAGGLTVADVVAAVGTGDPAAHGVVREAGRRLGQALVGMVSFVNPAIVIIGGTPAGLGHTLLAEIRAVVYRRSAPLATGTMPIVLSDLDQRATVIGAARLISDQAFAPG</sequence>
<dbReference type="Proteomes" id="UP000281726">
    <property type="component" value="Unassembled WGS sequence"/>
</dbReference>
<evidence type="ECO:0000256" key="1">
    <source>
        <dbReference type="ARBA" id="ARBA00006479"/>
    </source>
</evidence>
<gene>
    <name evidence="2" type="ORF">D7223_04990</name>
</gene>
<dbReference type="SUPFAM" id="SSF46785">
    <property type="entry name" value="Winged helix' DNA-binding domain"/>
    <property type="match status" value="1"/>
</dbReference>
<reference evidence="2 3" key="1">
    <citation type="journal article" date="2004" name="Syst. Appl. Microbiol.">
        <title>Cryptoendolithic actinomycetes from antarctic sandstone rock samples: Micromonospora endolithica sp. nov. and two isolates related to Micromonospora coerulea Jensen 1932.</title>
        <authorList>
            <person name="Hirsch P."/>
            <person name="Mevs U."/>
            <person name="Kroppenstedt R.M."/>
            <person name="Schumann P."/>
            <person name="Stackebrandt E."/>
        </authorList>
    </citation>
    <scope>NUCLEOTIDE SEQUENCE [LARGE SCALE GENOMIC DNA]</scope>
    <source>
        <strain evidence="2 3">JCM 12677</strain>
    </source>
</reference>
<dbReference type="InterPro" id="IPR036390">
    <property type="entry name" value="WH_DNA-bd_sf"/>
</dbReference>
<name>A0A3A9ZSW3_9ACTN</name>